<comment type="caution">
    <text evidence="2">The sequence shown here is derived from an EMBL/GenBank/DDBJ whole genome shotgun (WGS) entry which is preliminary data.</text>
</comment>
<proteinExistence type="predicted"/>
<dbReference type="OrthoDB" id="8249012at2759"/>
<dbReference type="PANTHER" id="PTHR21521:SF0">
    <property type="entry name" value="AMUN, ISOFORM A"/>
    <property type="match status" value="1"/>
</dbReference>
<evidence type="ECO:0000313" key="3">
    <source>
        <dbReference type="Proteomes" id="UP001152622"/>
    </source>
</evidence>
<sequence length="281" mass="31691">MTKIATLIYCNSNAWLTSETVANKHFNEPFYGISVGSWLLPTGWKLPSMSLNKHLFTCEDPSVWRGIYEKYWQVVELKSDGKGKKQGKLLPLDKWYQEELPAAVASRSERFLTHSELVKLMEWKLTRGKFRPRLQQLVATNSSETVERCTKKAFSLLPDVNAAITELSSLKALGPATASAVLAAGAPGQAAFMADEAVESIPSMKPIQYTAKHYSLYLQRVEERTQALNKVDTDQDWTPHKVELCLWAWAVASQLQPSLLQDSCDEETETSKPRAKRQKIK</sequence>
<organism evidence="2 3">
    <name type="scientific">Synaphobranchus kaupii</name>
    <name type="common">Kaup's arrowtooth eel</name>
    <dbReference type="NCBI Taxonomy" id="118154"/>
    <lineage>
        <taxon>Eukaryota</taxon>
        <taxon>Metazoa</taxon>
        <taxon>Chordata</taxon>
        <taxon>Craniata</taxon>
        <taxon>Vertebrata</taxon>
        <taxon>Euteleostomi</taxon>
        <taxon>Actinopterygii</taxon>
        <taxon>Neopterygii</taxon>
        <taxon>Teleostei</taxon>
        <taxon>Anguilliformes</taxon>
        <taxon>Synaphobranchidae</taxon>
        <taxon>Synaphobranchus</taxon>
    </lineage>
</organism>
<evidence type="ECO:0000313" key="2">
    <source>
        <dbReference type="EMBL" id="KAJ8364147.1"/>
    </source>
</evidence>
<dbReference type="EMBL" id="JAINUF010000004">
    <property type="protein sequence ID" value="KAJ8364147.1"/>
    <property type="molecule type" value="Genomic_DNA"/>
</dbReference>
<name>A0A9Q1FQA7_SYNKA</name>
<reference evidence="2" key="1">
    <citation type="journal article" date="2023" name="Science">
        <title>Genome structures resolve the early diversification of teleost fishes.</title>
        <authorList>
            <person name="Parey E."/>
            <person name="Louis A."/>
            <person name="Montfort J."/>
            <person name="Bouchez O."/>
            <person name="Roques C."/>
            <person name="Iampietro C."/>
            <person name="Lluch J."/>
            <person name="Castinel A."/>
            <person name="Donnadieu C."/>
            <person name="Desvignes T."/>
            <person name="Floi Bucao C."/>
            <person name="Jouanno E."/>
            <person name="Wen M."/>
            <person name="Mejri S."/>
            <person name="Dirks R."/>
            <person name="Jansen H."/>
            <person name="Henkel C."/>
            <person name="Chen W.J."/>
            <person name="Zahm M."/>
            <person name="Cabau C."/>
            <person name="Klopp C."/>
            <person name="Thompson A.W."/>
            <person name="Robinson-Rechavi M."/>
            <person name="Braasch I."/>
            <person name="Lecointre G."/>
            <person name="Bobe J."/>
            <person name="Postlethwait J.H."/>
            <person name="Berthelot C."/>
            <person name="Roest Crollius H."/>
            <person name="Guiguen Y."/>
        </authorList>
    </citation>
    <scope>NUCLEOTIDE SEQUENCE</scope>
    <source>
        <strain evidence="2">WJC10195</strain>
    </source>
</reference>
<dbReference type="Proteomes" id="UP001152622">
    <property type="component" value="Chromosome 4"/>
</dbReference>
<gene>
    <name evidence="2" type="ORF">SKAU_G00129780</name>
</gene>
<protein>
    <submittedName>
        <fullName evidence="2">Uncharacterized protein</fullName>
    </submittedName>
</protein>
<dbReference type="AlphaFoldDB" id="A0A9Q1FQA7"/>
<feature type="region of interest" description="Disordered" evidence="1">
    <location>
        <begin position="262"/>
        <end position="281"/>
    </location>
</feature>
<accession>A0A9Q1FQA7</accession>
<evidence type="ECO:0000256" key="1">
    <source>
        <dbReference type="SAM" id="MobiDB-lite"/>
    </source>
</evidence>
<keyword evidence="3" id="KW-1185">Reference proteome</keyword>
<dbReference type="PANTHER" id="PTHR21521">
    <property type="entry name" value="AMUN, ISOFORM A"/>
    <property type="match status" value="1"/>
</dbReference>